<comment type="caution">
    <text evidence="2">The sequence shown here is derived from an EMBL/GenBank/DDBJ whole genome shotgun (WGS) entry which is preliminary data.</text>
</comment>
<accession>A0A8T0P4T2</accession>
<dbReference type="Proteomes" id="UP000823388">
    <property type="component" value="Chromosome 8N"/>
</dbReference>
<gene>
    <name evidence="2" type="ORF">PVAP13_8NG195001</name>
</gene>
<name>A0A8T0P4T2_PANVG</name>
<protein>
    <submittedName>
        <fullName evidence="2">Uncharacterized protein</fullName>
    </submittedName>
</protein>
<dbReference type="AlphaFoldDB" id="A0A8T0P4T2"/>
<proteinExistence type="predicted"/>
<evidence type="ECO:0000313" key="2">
    <source>
        <dbReference type="EMBL" id="KAG2556660.1"/>
    </source>
</evidence>
<keyword evidence="3" id="KW-1185">Reference proteome</keyword>
<sequence length="159" mass="17184">MTTPTAPSMNAMVDSITDAVESAIHHGQVAEGLRWHMLQGAVRRALKDIHDRRIPPRRLRVGGQGGRRSSPCPLPNSPGICPNHGPAMFVRRTTVAPTPLQSPMPPMQGTGGDVSLDARRPPFANDRTGGETCPLSFAYDFDVVLPPPLHRLEDAPTPM</sequence>
<feature type="region of interest" description="Disordered" evidence="1">
    <location>
        <begin position="57"/>
        <end position="87"/>
    </location>
</feature>
<reference evidence="2 3" key="1">
    <citation type="submission" date="2020-05" db="EMBL/GenBank/DDBJ databases">
        <title>WGS assembly of Panicum virgatum.</title>
        <authorList>
            <person name="Lovell J.T."/>
            <person name="Jenkins J."/>
            <person name="Shu S."/>
            <person name="Juenger T.E."/>
            <person name="Schmutz J."/>
        </authorList>
    </citation>
    <scope>NUCLEOTIDE SEQUENCE [LARGE SCALE GENOMIC DNA]</scope>
    <source>
        <strain evidence="3">cv. AP13</strain>
    </source>
</reference>
<dbReference type="EMBL" id="CM029052">
    <property type="protein sequence ID" value="KAG2556660.1"/>
    <property type="molecule type" value="Genomic_DNA"/>
</dbReference>
<organism evidence="2 3">
    <name type="scientific">Panicum virgatum</name>
    <name type="common">Blackwell switchgrass</name>
    <dbReference type="NCBI Taxonomy" id="38727"/>
    <lineage>
        <taxon>Eukaryota</taxon>
        <taxon>Viridiplantae</taxon>
        <taxon>Streptophyta</taxon>
        <taxon>Embryophyta</taxon>
        <taxon>Tracheophyta</taxon>
        <taxon>Spermatophyta</taxon>
        <taxon>Magnoliopsida</taxon>
        <taxon>Liliopsida</taxon>
        <taxon>Poales</taxon>
        <taxon>Poaceae</taxon>
        <taxon>PACMAD clade</taxon>
        <taxon>Panicoideae</taxon>
        <taxon>Panicodae</taxon>
        <taxon>Paniceae</taxon>
        <taxon>Panicinae</taxon>
        <taxon>Panicum</taxon>
        <taxon>Panicum sect. Hiantes</taxon>
    </lineage>
</organism>
<evidence type="ECO:0000313" key="3">
    <source>
        <dbReference type="Proteomes" id="UP000823388"/>
    </source>
</evidence>
<evidence type="ECO:0000256" key="1">
    <source>
        <dbReference type="SAM" id="MobiDB-lite"/>
    </source>
</evidence>